<protein>
    <submittedName>
        <fullName evidence="10">3-dehydroquinate synthase</fullName>
    </submittedName>
</protein>
<dbReference type="Pfam" id="PF01761">
    <property type="entry name" value="DHQ_synthase"/>
    <property type="match status" value="1"/>
</dbReference>
<keyword evidence="4" id="KW-0520">NAD</keyword>
<dbReference type="CDD" id="cd08197">
    <property type="entry name" value="DOIS"/>
    <property type="match status" value="1"/>
</dbReference>
<keyword evidence="7" id="KW-0472">Membrane</keyword>
<evidence type="ECO:0000256" key="5">
    <source>
        <dbReference type="ARBA" id="ARBA00023239"/>
    </source>
</evidence>
<proteinExistence type="predicted"/>
<feature type="transmembrane region" description="Helical" evidence="7">
    <location>
        <begin position="98"/>
        <end position="119"/>
    </location>
</feature>
<dbReference type="OrthoDB" id="9806583at2"/>
<dbReference type="PIRSF" id="PIRSF001455">
    <property type="entry name" value="DHQ_synth"/>
    <property type="match status" value="1"/>
</dbReference>
<accession>A0A1M5JEK3</accession>
<feature type="domain" description="3-dehydroquinate synthase C-terminal" evidence="9">
    <location>
        <begin position="181"/>
        <end position="323"/>
    </location>
</feature>
<evidence type="ECO:0000313" key="11">
    <source>
        <dbReference type="Proteomes" id="UP000184501"/>
    </source>
</evidence>
<keyword evidence="7" id="KW-0812">Transmembrane</keyword>
<dbReference type="PANTHER" id="PTHR43622">
    <property type="entry name" value="3-DEHYDROQUINATE SYNTHASE"/>
    <property type="match status" value="1"/>
</dbReference>
<comment type="cofactor">
    <cofactor evidence="1">
        <name>NAD(+)</name>
        <dbReference type="ChEBI" id="CHEBI:57540"/>
    </cofactor>
</comment>
<keyword evidence="5" id="KW-0456">Lyase</keyword>
<keyword evidence="3" id="KW-0479">Metal-binding</keyword>
<evidence type="ECO:0000256" key="4">
    <source>
        <dbReference type="ARBA" id="ARBA00023027"/>
    </source>
</evidence>
<dbReference type="GO" id="GO:0003856">
    <property type="term" value="F:3-dehydroquinate synthase activity"/>
    <property type="evidence" value="ECO:0007669"/>
    <property type="project" value="TreeGrafter"/>
</dbReference>
<dbReference type="Proteomes" id="UP000184501">
    <property type="component" value="Unassembled WGS sequence"/>
</dbReference>
<name>A0A1M5JEK3_STRHI</name>
<keyword evidence="6" id="KW-0170">Cobalt</keyword>
<evidence type="ECO:0000259" key="9">
    <source>
        <dbReference type="Pfam" id="PF24621"/>
    </source>
</evidence>
<dbReference type="InterPro" id="IPR030960">
    <property type="entry name" value="DHQS/DOIS_N"/>
</dbReference>
<dbReference type="RefSeq" id="WP_073487312.1">
    <property type="nucleotide sequence ID" value="NZ_FQVN01000008.1"/>
</dbReference>
<reference evidence="10 11" key="1">
    <citation type="submission" date="2016-11" db="EMBL/GenBank/DDBJ databases">
        <authorList>
            <person name="Jaros S."/>
            <person name="Januszkiewicz K."/>
            <person name="Wedrychowicz H."/>
        </authorList>
    </citation>
    <scope>NUCLEOTIDE SEQUENCE [LARGE SCALE GENOMIC DNA]</scope>
    <source>
        <strain evidence="10 11">DSM 44523</strain>
    </source>
</reference>
<evidence type="ECO:0000256" key="1">
    <source>
        <dbReference type="ARBA" id="ARBA00001911"/>
    </source>
</evidence>
<evidence type="ECO:0000313" key="10">
    <source>
        <dbReference type="EMBL" id="SHG39004.1"/>
    </source>
</evidence>
<evidence type="ECO:0000256" key="2">
    <source>
        <dbReference type="ARBA" id="ARBA00001941"/>
    </source>
</evidence>
<dbReference type="SUPFAM" id="SSF56796">
    <property type="entry name" value="Dehydroquinate synthase-like"/>
    <property type="match status" value="1"/>
</dbReference>
<dbReference type="InterPro" id="IPR056179">
    <property type="entry name" value="DHQS_C"/>
</dbReference>
<dbReference type="STRING" id="2017.SAMN05444320_108253"/>
<keyword evidence="11" id="KW-1185">Reference proteome</keyword>
<dbReference type="EMBL" id="FQVN01000008">
    <property type="protein sequence ID" value="SHG39004.1"/>
    <property type="molecule type" value="Genomic_DNA"/>
</dbReference>
<keyword evidence="7" id="KW-1133">Transmembrane helix</keyword>
<evidence type="ECO:0000256" key="3">
    <source>
        <dbReference type="ARBA" id="ARBA00022723"/>
    </source>
</evidence>
<dbReference type="GO" id="GO:0009073">
    <property type="term" value="P:aromatic amino acid family biosynthetic process"/>
    <property type="evidence" value="ECO:0007669"/>
    <property type="project" value="InterPro"/>
</dbReference>
<dbReference type="Gene3D" id="1.20.1090.10">
    <property type="entry name" value="Dehydroquinate synthase-like - alpha domain"/>
    <property type="match status" value="1"/>
</dbReference>
<comment type="cofactor">
    <cofactor evidence="2">
        <name>Co(2+)</name>
        <dbReference type="ChEBI" id="CHEBI:48828"/>
    </cofactor>
</comment>
<feature type="domain" description="3-dehydroquinate synthase N-terminal" evidence="8">
    <location>
        <begin position="70"/>
        <end position="179"/>
    </location>
</feature>
<dbReference type="Pfam" id="PF24621">
    <property type="entry name" value="DHQS_C"/>
    <property type="match status" value="1"/>
</dbReference>
<dbReference type="GO" id="GO:0046872">
    <property type="term" value="F:metal ion binding"/>
    <property type="evidence" value="ECO:0007669"/>
    <property type="project" value="UniProtKB-KW"/>
</dbReference>
<evidence type="ECO:0000259" key="8">
    <source>
        <dbReference type="Pfam" id="PF01761"/>
    </source>
</evidence>
<evidence type="ECO:0000256" key="7">
    <source>
        <dbReference type="SAM" id="Phobius"/>
    </source>
</evidence>
<dbReference type="Gene3D" id="3.40.50.1970">
    <property type="match status" value="1"/>
</dbReference>
<dbReference type="InterPro" id="IPR050071">
    <property type="entry name" value="Dehydroquinate_synthase"/>
</dbReference>
<gene>
    <name evidence="10" type="ORF">SAMN05444320_108253</name>
</gene>
<organism evidence="10 11">
    <name type="scientific">Streptoalloteichus hindustanus</name>
    <dbReference type="NCBI Taxonomy" id="2017"/>
    <lineage>
        <taxon>Bacteria</taxon>
        <taxon>Bacillati</taxon>
        <taxon>Actinomycetota</taxon>
        <taxon>Actinomycetes</taxon>
        <taxon>Pseudonocardiales</taxon>
        <taxon>Pseudonocardiaceae</taxon>
        <taxon>Streptoalloteichus</taxon>
    </lineage>
</organism>
<evidence type="ECO:0000256" key="6">
    <source>
        <dbReference type="ARBA" id="ARBA00023285"/>
    </source>
</evidence>
<dbReference type="AlphaFoldDB" id="A0A1M5JEK3"/>
<dbReference type="PANTHER" id="PTHR43622:SF1">
    <property type="entry name" value="3-DEHYDROQUINATE SYNTHASE"/>
    <property type="match status" value="1"/>
</dbReference>
<sequence>MKVTTVAMGDVRFPYRLGTACVDQIVDRLAELEASRYLVVADPTVAGLYGTDLVERVRRTAGPAELLVHEGGEENKGLGTLAELVETALRLGADRRSIVVALGGGITGNIAGLMAALMFRGIRLVHVPTTIVAMLDSVLSLKQAVNSSVGKNLVGTFYQPVEVLADTAFLRTLSTRDIRSGLCEVVKNALAIRPSMIDRLAAHLPLDQRYDDDVMRWIIDESIAAKAQVTEADVHERKQGLVLEYGHTVGHALEHAAKGEVSHGAAVGLGMLAEAEIARRLGLAGEDLVELHRDLISRVGIDLAFPAHVSPADVQLRLRYDNKRGYLSGAGDDGYVMVLLKAPGVPLQSEGLPLTVADRAVVDAVVSEFAHPASAAAIGRRTRPEG</sequence>
<dbReference type="InterPro" id="IPR030963">
    <property type="entry name" value="DHQ_synth_fam"/>
</dbReference>